<sequence>MDELEKRLPLGKATSYSTDYDPSLLCPVPRRLKRDEIGLAGELPFTGFDLWNAWELSWLDERGKPVVALGLFRFDCRTPNLVESKSLKLYCNSYNQTRLASMEAARLRIERDLAAAAGGRVEVRLFPPDVSDAFQIQTLPGECIDHLDIDVDRYALDPELLAGAADVGRVVERELHSHLLKSNCLVTGQPDWASVLIRYQGPRIDEEALLRYLISFRQHNEFHEQCVERIFVDLKRFCRPQRLTVHARYTRRGGLDINPFRSDFEQDMPNLRLVRQ</sequence>
<dbReference type="PANTHER" id="PTHR34354">
    <property type="entry name" value="NADPH-DEPENDENT 7-CYANO-7-DEAZAGUANINE REDUCTASE"/>
    <property type="match status" value="1"/>
</dbReference>
<dbReference type="GO" id="GO:0005737">
    <property type="term" value="C:cytoplasm"/>
    <property type="evidence" value="ECO:0007669"/>
    <property type="project" value="InterPro"/>
</dbReference>
<reference evidence="6 7" key="1">
    <citation type="submission" date="2019-07" db="EMBL/GenBank/DDBJ databases">
        <title>Genomic Encyclopedia of Type Strains, Phase IV (KMG-IV): sequencing the most valuable type-strain genomes for metagenomic binning, comparative biology and taxonomic classification.</title>
        <authorList>
            <person name="Goeker M."/>
        </authorList>
    </citation>
    <scope>NUCLEOTIDE SEQUENCE [LARGE SCALE GENOMIC DNA]</scope>
    <source>
        <strain evidence="6 7">SS015</strain>
    </source>
</reference>
<dbReference type="UniPathway" id="UPA00392"/>
<keyword evidence="3" id="KW-0521">NADP</keyword>
<dbReference type="Proteomes" id="UP000324159">
    <property type="component" value="Unassembled WGS sequence"/>
</dbReference>
<dbReference type="Pfam" id="PF14819">
    <property type="entry name" value="QueF_N"/>
    <property type="match status" value="1"/>
</dbReference>
<dbReference type="InterPro" id="IPR016428">
    <property type="entry name" value="QueF_type2"/>
</dbReference>
<keyword evidence="7" id="KW-1185">Reference proteome</keyword>
<name>A0A5D3WI64_9BACT</name>
<evidence type="ECO:0000256" key="3">
    <source>
        <dbReference type="ARBA" id="ARBA00022857"/>
    </source>
</evidence>
<dbReference type="OrthoDB" id="9789995at2"/>
<dbReference type="Pfam" id="PF14489">
    <property type="entry name" value="QueF"/>
    <property type="match status" value="1"/>
</dbReference>
<dbReference type="NCBIfam" id="TIGR03138">
    <property type="entry name" value="QueF"/>
    <property type="match status" value="1"/>
</dbReference>
<dbReference type="RefSeq" id="WP_148896467.1">
    <property type="nucleotide sequence ID" value="NZ_VNIB01000010.1"/>
</dbReference>
<keyword evidence="2" id="KW-0671">Queuosine biosynthesis</keyword>
<dbReference type="GO" id="GO:0008616">
    <property type="term" value="P:tRNA queuosine(34) biosynthetic process"/>
    <property type="evidence" value="ECO:0007669"/>
    <property type="project" value="UniProtKB-UniPathway"/>
</dbReference>
<evidence type="ECO:0000313" key="6">
    <source>
        <dbReference type="EMBL" id="TYO97463.1"/>
    </source>
</evidence>
<dbReference type="Gene3D" id="3.30.1130.10">
    <property type="match status" value="2"/>
</dbReference>
<proteinExistence type="inferred from homology"/>
<dbReference type="PANTHER" id="PTHR34354:SF1">
    <property type="entry name" value="NADPH-DEPENDENT 7-CYANO-7-DEAZAGUANINE REDUCTASE"/>
    <property type="match status" value="1"/>
</dbReference>
<organism evidence="6 7">
    <name type="scientific">Geothermobacter ehrlichii</name>
    <dbReference type="NCBI Taxonomy" id="213224"/>
    <lineage>
        <taxon>Bacteria</taxon>
        <taxon>Pseudomonadati</taxon>
        <taxon>Thermodesulfobacteriota</taxon>
        <taxon>Desulfuromonadia</taxon>
        <taxon>Desulfuromonadales</taxon>
        <taxon>Geothermobacteraceae</taxon>
        <taxon>Geothermobacter</taxon>
    </lineage>
</organism>
<evidence type="ECO:0000313" key="7">
    <source>
        <dbReference type="Proteomes" id="UP000324159"/>
    </source>
</evidence>
<dbReference type="InterPro" id="IPR029139">
    <property type="entry name" value="QueF_N"/>
</dbReference>
<dbReference type="InterPro" id="IPR043133">
    <property type="entry name" value="GTP-CH-I_C/QueF"/>
</dbReference>
<keyword evidence="4" id="KW-0560">Oxidoreductase</keyword>
<gene>
    <name evidence="6" type="ORF">EDC39_1103</name>
</gene>
<keyword evidence="1" id="KW-0963">Cytoplasm</keyword>
<accession>A0A5D3WI64</accession>
<comment type="caution">
    <text evidence="6">The sequence shown here is derived from an EMBL/GenBank/DDBJ whole genome shotgun (WGS) entry which is preliminary data.</text>
</comment>
<protein>
    <submittedName>
        <fullName evidence="6">7-cyano-7-deazaguanine reductase</fullName>
    </submittedName>
</protein>
<dbReference type="AlphaFoldDB" id="A0A5D3WI64"/>
<dbReference type="PIRSF" id="PIRSF004750">
    <property type="entry name" value="Nitrile_oxidored_YqcD_prd"/>
    <property type="match status" value="1"/>
</dbReference>
<feature type="domain" description="NADPH-dependent 7-cyano-7-deazaguanine reductase N-terminal" evidence="5">
    <location>
        <begin position="16"/>
        <end position="125"/>
    </location>
</feature>
<evidence type="ECO:0000259" key="5">
    <source>
        <dbReference type="Pfam" id="PF14819"/>
    </source>
</evidence>
<dbReference type="InterPro" id="IPR029500">
    <property type="entry name" value="QueF"/>
</dbReference>
<evidence type="ECO:0000256" key="2">
    <source>
        <dbReference type="ARBA" id="ARBA00022785"/>
    </source>
</evidence>
<evidence type="ECO:0000256" key="4">
    <source>
        <dbReference type="ARBA" id="ARBA00023002"/>
    </source>
</evidence>
<dbReference type="EMBL" id="VNIB01000010">
    <property type="protein sequence ID" value="TYO97463.1"/>
    <property type="molecule type" value="Genomic_DNA"/>
</dbReference>
<evidence type="ECO:0000256" key="1">
    <source>
        <dbReference type="ARBA" id="ARBA00022490"/>
    </source>
</evidence>
<dbReference type="SUPFAM" id="SSF55620">
    <property type="entry name" value="Tetrahydrobiopterin biosynthesis enzymes-like"/>
    <property type="match status" value="1"/>
</dbReference>
<dbReference type="InterPro" id="IPR050084">
    <property type="entry name" value="NADPH_dep_7-cyano-7-deazaG_red"/>
</dbReference>
<dbReference type="GO" id="GO:0033739">
    <property type="term" value="F:preQ1 synthase activity"/>
    <property type="evidence" value="ECO:0007669"/>
    <property type="project" value="InterPro"/>
</dbReference>
<dbReference type="HAMAP" id="MF_00817">
    <property type="entry name" value="QueF_type2"/>
    <property type="match status" value="1"/>
</dbReference>